<evidence type="ECO:0000256" key="4">
    <source>
        <dbReference type="ARBA" id="ARBA00023242"/>
    </source>
</evidence>
<dbReference type="Gene3D" id="2.130.10.10">
    <property type="entry name" value="YVTN repeat-like/Quinoprotein amine dehydrogenase"/>
    <property type="match status" value="1"/>
</dbReference>
<evidence type="ECO:0000256" key="5">
    <source>
        <dbReference type="PROSITE-ProRule" id="PRU00221"/>
    </source>
</evidence>
<feature type="region of interest" description="Disordered" evidence="6">
    <location>
        <begin position="346"/>
        <end position="370"/>
    </location>
</feature>
<feature type="compositionally biased region" description="Polar residues" evidence="6">
    <location>
        <begin position="413"/>
        <end position="428"/>
    </location>
</feature>
<keyword evidence="2 5" id="KW-0853">WD repeat</keyword>
<dbReference type="SMART" id="SM00320">
    <property type="entry name" value="WD40"/>
    <property type="match status" value="5"/>
</dbReference>
<dbReference type="PANTHER" id="PTHR44040">
    <property type="entry name" value="RETINOBLASTOMA-BINDING PROTEIN 5"/>
    <property type="match status" value="1"/>
</dbReference>
<dbReference type="InterPro" id="IPR037850">
    <property type="entry name" value="RBBP5/Swd1"/>
</dbReference>
<organism evidence="7 8">
    <name type="scientific">Rhynchophorus ferrugineus</name>
    <name type="common">Red palm weevil</name>
    <name type="synonym">Curculio ferrugineus</name>
    <dbReference type="NCBI Taxonomy" id="354439"/>
    <lineage>
        <taxon>Eukaryota</taxon>
        <taxon>Metazoa</taxon>
        <taxon>Ecdysozoa</taxon>
        <taxon>Arthropoda</taxon>
        <taxon>Hexapoda</taxon>
        <taxon>Insecta</taxon>
        <taxon>Pterygota</taxon>
        <taxon>Neoptera</taxon>
        <taxon>Endopterygota</taxon>
        <taxon>Coleoptera</taxon>
        <taxon>Polyphaga</taxon>
        <taxon>Cucujiformia</taxon>
        <taxon>Curculionidae</taxon>
        <taxon>Dryophthorinae</taxon>
        <taxon>Rhynchophorus</taxon>
    </lineage>
</organism>
<keyword evidence="3" id="KW-0677">Repeat</keyword>
<name>A0A834IJV9_RHYFE</name>
<dbReference type="SUPFAM" id="SSF117289">
    <property type="entry name" value="Nucleoporin domain"/>
    <property type="match status" value="1"/>
</dbReference>
<dbReference type="OrthoDB" id="196858at2759"/>
<dbReference type="AlphaFoldDB" id="A0A834IJV9"/>
<dbReference type="EMBL" id="JAACXV010000182">
    <property type="protein sequence ID" value="KAF7282272.1"/>
    <property type="molecule type" value="Genomic_DNA"/>
</dbReference>
<feature type="repeat" description="WD" evidence="5">
    <location>
        <begin position="62"/>
        <end position="103"/>
    </location>
</feature>
<protein>
    <recommendedName>
        <fullName evidence="9">Retinoblastoma-binding protein 5</fullName>
    </recommendedName>
</protein>
<evidence type="ECO:0000256" key="1">
    <source>
        <dbReference type="ARBA" id="ARBA00004123"/>
    </source>
</evidence>
<dbReference type="Proteomes" id="UP000625711">
    <property type="component" value="Unassembled WGS sequence"/>
</dbReference>
<dbReference type="Pfam" id="PF00400">
    <property type="entry name" value="WD40"/>
    <property type="match status" value="2"/>
</dbReference>
<comment type="caution">
    <text evidence="7">The sequence shown here is derived from an EMBL/GenBank/DDBJ whole genome shotgun (WGS) entry which is preliminary data.</text>
</comment>
<evidence type="ECO:0000256" key="2">
    <source>
        <dbReference type="ARBA" id="ARBA00022574"/>
    </source>
</evidence>
<dbReference type="InterPro" id="IPR015943">
    <property type="entry name" value="WD40/YVTN_repeat-like_dom_sf"/>
</dbReference>
<dbReference type="PROSITE" id="PS00678">
    <property type="entry name" value="WD_REPEATS_1"/>
    <property type="match status" value="1"/>
</dbReference>
<dbReference type="InterPro" id="IPR019775">
    <property type="entry name" value="WD40_repeat_CS"/>
</dbReference>
<evidence type="ECO:0000313" key="7">
    <source>
        <dbReference type="EMBL" id="KAF7282272.1"/>
    </source>
</evidence>
<feature type="compositionally biased region" description="Acidic residues" evidence="6">
    <location>
        <begin position="346"/>
        <end position="355"/>
    </location>
</feature>
<keyword evidence="4" id="KW-0539">Nucleus</keyword>
<accession>A0A834IJV9</accession>
<dbReference type="PROSITE" id="PS50082">
    <property type="entry name" value="WD_REPEATS_2"/>
    <property type="match status" value="1"/>
</dbReference>
<dbReference type="PROSITE" id="PS50294">
    <property type="entry name" value="WD_REPEATS_REGION"/>
    <property type="match status" value="1"/>
</dbReference>
<dbReference type="PANTHER" id="PTHR44040:SF1">
    <property type="entry name" value="RETINOBLASTOMA-BINDING PROTEIN 5"/>
    <property type="match status" value="1"/>
</dbReference>
<sequence>MNLELLESFGQNYPEEFDGTLDSLSIAVTCAFNKRGTLLAVGCNDGRIVIWDFLTRGIAKIITAHVHPVCSISWSRNGHKLASASTDNTVCIWDVLTGECEQKYRFPCPVLKVQFEPRNLGRLLVCPMKHAAVLVDTNGGHQVLPIDDDGDLNIVASFDRRGDYVYTGNAKGRVLVIDTKNLEVKASFRIVLGTSSATAVKSIEFARRGDNFLINTADRVIRVYDSKEVLTYGKDGEPEPIQKLQDLVNKTTWKKCCFSVEGEYICAGSARQHAIYIWEKSIGNIVKILHGTKGELLVDVAWHPVRPIIASISSGVVSVWAQNQVENWSAFAPDFKELDENVEYEERESEFDLTDEDKSVASDADDKDDTDLEVDVCAVEKVTAFCSSDEEDENTDCLQFLPISPEIEDPEDNFTTAENTTTPSNQNNGPPPAKKKKYKSYDIALENIADGEVHPLISNKSKDKQLGGGKKAVGRPRK</sequence>
<dbReference type="InterPro" id="IPR001680">
    <property type="entry name" value="WD40_rpt"/>
</dbReference>
<evidence type="ECO:0000256" key="3">
    <source>
        <dbReference type="ARBA" id="ARBA00022737"/>
    </source>
</evidence>
<gene>
    <name evidence="7" type="ORF">GWI33_002993</name>
</gene>
<feature type="region of interest" description="Disordered" evidence="6">
    <location>
        <begin position="405"/>
        <end position="478"/>
    </location>
</feature>
<dbReference type="GO" id="GO:0048188">
    <property type="term" value="C:Set1C/COMPASS complex"/>
    <property type="evidence" value="ECO:0007669"/>
    <property type="project" value="InterPro"/>
</dbReference>
<keyword evidence="8" id="KW-1185">Reference proteome</keyword>
<evidence type="ECO:0000313" key="8">
    <source>
        <dbReference type="Proteomes" id="UP000625711"/>
    </source>
</evidence>
<proteinExistence type="predicted"/>
<evidence type="ECO:0008006" key="9">
    <source>
        <dbReference type="Google" id="ProtNLM"/>
    </source>
</evidence>
<evidence type="ECO:0000256" key="6">
    <source>
        <dbReference type="SAM" id="MobiDB-lite"/>
    </source>
</evidence>
<comment type="subcellular location">
    <subcellularLocation>
        <location evidence="1">Nucleus</location>
    </subcellularLocation>
</comment>
<reference evidence="7" key="1">
    <citation type="submission" date="2020-08" db="EMBL/GenBank/DDBJ databases">
        <title>Genome sequencing and assembly of the red palm weevil Rhynchophorus ferrugineus.</title>
        <authorList>
            <person name="Dias G.B."/>
            <person name="Bergman C.M."/>
            <person name="Manee M."/>
        </authorList>
    </citation>
    <scope>NUCLEOTIDE SEQUENCE</scope>
    <source>
        <strain evidence="7">AA-2017</strain>
        <tissue evidence="7">Whole larva</tissue>
    </source>
</reference>